<dbReference type="PANTHER" id="PTHR22715">
    <property type="entry name" value="TRANSFORMING GROWTH FACTOR BETA REGULATED GENE 1"/>
    <property type="match status" value="1"/>
</dbReference>
<dbReference type="InterPro" id="IPR040092">
    <property type="entry name" value="TBRG1"/>
</dbReference>
<dbReference type="Pfam" id="PF05965">
    <property type="entry name" value="FYRC"/>
    <property type="match status" value="1"/>
</dbReference>
<dbReference type="EMBL" id="BQNB010011651">
    <property type="protein sequence ID" value="GJS93362.1"/>
    <property type="molecule type" value="Genomic_DNA"/>
</dbReference>
<feature type="region of interest" description="Disordered" evidence="1">
    <location>
        <begin position="319"/>
        <end position="339"/>
    </location>
</feature>
<evidence type="ECO:0000313" key="3">
    <source>
        <dbReference type="EMBL" id="GJS93362.1"/>
    </source>
</evidence>
<evidence type="ECO:0000313" key="4">
    <source>
        <dbReference type="Proteomes" id="UP001151760"/>
    </source>
</evidence>
<dbReference type="Gene3D" id="3.30.160.360">
    <property type="match status" value="1"/>
</dbReference>
<dbReference type="InterPro" id="IPR036322">
    <property type="entry name" value="WD40_repeat_dom_sf"/>
</dbReference>
<dbReference type="SUPFAM" id="SSF50978">
    <property type="entry name" value="WD40 repeat-like"/>
    <property type="match status" value="1"/>
</dbReference>
<feature type="compositionally biased region" description="Polar residues" evidence="1">
    <location>
        <begin position="319"/>
        <end position="330"/>
    </location>
</feature>
<sequence>MTEQAEKSDGLDIVSIGKLYDGVWEKKYWSSSRITAEYDLTSIYGCILSVDYAVNLGEISARSRRDLGSRELEDACLEKDRNLGLYSWFTLFYDVRSDDSFQDMIYAVGEYGKGMPAPSYHNIRVTLKDALEDTKRFVDSFRPQWQKYGVAYVPDYWTLTDGKGRCLINFLVNCPHGTVFLKSIDASEHVKDKDLIVSMINEVIEDVGEENILQGKDRHPYPVGYVAHRNNNGNTYKMAIIEGLKGPEFVISSTDGQSCSGQTPDIAWEGFQKKSCVRIKFWRGKRFSCKIDGAELFGFKNPHVMRLLRGLKANVSQITEPSLPSSSFGNGESKGTHELNTRSPVYSAETCKYTDLQVDSVKTQDKGKRSLEKMAYSGNNTSHLTSAEDGLQLDSSISSEHHEKEKRLSVHEASDFISSEDLKFVESDINLLKSQGHSPNFVLSWGHILATVDDKGDPPVQKDSQLLDHLDLYAPDTMDLFIDSEISKESTITINEKLNSAQKSTCTLKDEMVIADNSEKSDSDPAGQEIDKSMMALLLPQAFPLLKTFTRKKKHKKMNLQEERKETDHGRKDQPPAKSLEQIQGEKLGGEVHVPDKVYTENFKSEKQNENVRFSSTCVSSAIPDSEDLATVAPDSFENDQCEVKERAQAGQVQGAVKTDQSTLGTGATLDAKTTSAVGFKHPVYRRKRGATKVVGSGNVSSKLVVDHVAQKGISGLKGGDGDANVSSMPICSDPRGDLVTETCSTSNVSAIDSQIDKTRPGKQIHRHQTDRNLTGSNSTSFVIATVPPPQDAFSPDYKTTSDIYGASLKCEEPSQASDYSELLEILDNVETKMAHNGEGVKDSLPSDMLTKMAPNDELENIFELVGSYMHPMPISMVMLRTKGNEVYICVLCGYLMEKDRKLLIYKASIKGENRGCPSFIGHTTIISPTSNNASGRQILLDSSSLQFTPDGKCLVLLNNIKASYCREGSVDCQCSVCTSDSLEKNAVKVMQVKLGYVQVVCKLKTTNDVGSILVCEPSYLVAAEEGGRINLWTMNSQWSAPIDKCYLPTSDSKSNCIVRLKRIPNFPDLIVGHSAFGDFYLWDLRRRIIVSKFSAPGTSYQPFLPINLYRFPSQAFSTTGACTKKQVADIMEETQKWSLETDNHASFPVKEDDLSLVLLMPSVSNLDLLDKDPYKDSGVSPVGCWSLALLAKSKLVSENALDPSATVAGASAGYGIIGTSNGSLYIWELATGTKLGYLSHCKDVANSVG</sequence>
<reference evidence="3" key="1">
    <citation type="journal article" date="2022" name="Int. J. Mol. Sci.">
        <title>Draft Genome of Tanacetum Coccineum: Genomic Comparison of Closely Related Tanacetum-Family Plants.</title>
        <authorList>
            <person name="Yamashiro T."/>
            <person name="Shiraishi A."/>
            <person name="Nakayama K."/>
            <person name="Satake H."/>
        </authorList>
    </citation>
    <scope>NUCLEOTIDE SEQUENCE</scope>
</reference>
<protein>
    <submittedName>
        <fullName evidence="3">FY-rich, FY-rich, WD40/YVTN repeat-like-containing domain protein</fullName>
    </submittedName>
</protein>
<accession>A0ABQ4ZTU4</accession>
<dbReference type="PROSITE" id="PS51543">
    <property type="entry name" value="FYRC"/>
    <property type="match status" value="1"/>
</dbReference>
<organism evidence="3 4">
    <name type="scientific">Tanacetum coccineum</name>
    <dbReference type="NCBI Taxonomy" id="301880"/>
    <lineage>
        <taxon>Eukaryota</taxon>
        <taxon>Viridiplantae</taxon>
        <taxon>Streptophyta</taxon>
        <taxon>Embryophyta</taxon>
        <taxon>Tracheophyta</taxon>
        <taxon>Spermatophyta</taxon>
        <taxon>Magnoliopsida</taxon>
        <taxon>eudicotyledons</taxon>
        <taxon>Gunneridae</taxon>
        <taxon>Pentapetalae</taxon>
        <taxon>asterids</taxon>
        <taxon>campanulids</taxon>
        <taxon>Asterales</taxon>
        <taxon>Asteraceae</taxon>
        <taxon>Asteroideae</taxon>
        <taxon>Anthemideae</taxon>
        <taxon>Anthemidinae</taxon>
        <taxon>Tanacetum</taxon>
    </lineage>
</organism>
<feature type="domain" description="DUF659" evidence="2">
    <location>
        <begin position="118"/>
        <end position="214"/>
    </location>
</feature>
<feature type="compositionally biased region" description="Basic and acidic residues" evidence="1">
    <location>
        <begin position="559"/>
        <end position="575"/>
    </location>
</feature>
<comment type="caution">
    <text evidence="3">The sequence shown here is derived from an EMBL/GenBank/DDBJ whole genome shotgun (WGS) entry which is preliminary data.</text>
</comment>
<dbReference type="InterPro" id="IPR007021">
    <property type="entry name" value="DUF659"/>
</dbReference>
<keyword evidence="4" id="KW-1185">Reference proteome</keyword>
<dbReference type="PANTHER" id="PTHR22715:SF1">
    <property type="entry name" value="DNA BINDING PROTEIN"/>
    <property type="match status" value="1"/>
</dbReference>
<feature type="region of interest" description="Disordered" evidence="1">
    <location>
        <begin position="553"/>
        <end position="593"/>
    </location>
</feature>
<proteinExistence type="predicted"/>
<dbReference type="InterPro" id="IPR003889">
    <property type="entry name" value="FYrich_C"/>
</dbReference>
<dbReference type="Pfam" id="PF04937">
    <property type="entry name" value="DUF659"/>
    <property type="match status" value="1"/>
</dbReference>
<evidence type="ECO:0000256" key="1">
    <source>
        <dbReference type="SAM" id="MobiDB-lite"/>
    </source>
</evidence>
<dbReference type="Proteomes" id="UP001151760">
    <property type="component" value="Unassembled WGS sequence"/>
</dbReference>
<gene>
    <name evidence="3" type="ORF">Tco_0800330</name>
</gene>
<reference evidence="3" key="2">
    <citation type="submission" date="2022-01" db="EMBL/GenBank/DDBJ databases">
        <authorList>
            <person name="Yamashiro T."/>
            <person name="Shiraishi A."/>
            <person name="Satake H."/>
            <person name="Nakayama K."/>
        </authorList>
    </citation>
    <scope>NUCLEOTIDE SEQUENCE</scope>
</reference>
<name>A0ABQ4ZTU4_9ASTR</name>
<evidence type="ECO:0000259" key="2">
    <source>
        <dbReference type="Pfam" id="PF04937"/>
    </source>
</evidence>